<sequence length="446" mass="49597">MPRGRTKAAATKADEPAKPVETEEEVNLDEENDAEEDSMEEEIEYEEIEEEIEEEVEEEVEEEEEEDAEEQKEEAVVKPSGNDEDMKDDEGEEDECEEHAELLALPPHGSEVYIGNIPLDASEEDLKSFCEAIGEVVEVRVMKGKDSADNRRYAFITYRTKELASKAIKDLNNTELKASMYHLQNAFLLEIFLGKRVKVSASQAKHRLFIGNVPRNWAEDDLKDVVTKVGPGVNLVELKKVKALYVKNLPKNVTQDQLKELFKHHGEITKVVLPPAKSGQENSRFGFVHFAERAMAMKALKNTEKYELDGQVLECSLAKPPAENKKNDSGSNVQKPALIPSYPPRVGYGLVGPYGAVPAAYGVAGFGQPVVYGRGAAPAGIAMMPMLLPDGRLGYVLQQAPTAQQQQLQQQQQQQPQQRGDRKGGNSSRGRQGGDGNKQGQRYRPY</sequence>
<dbReference type="InterPro" id="IPR000504">
    <property type="entry name" value="RRM_dom"/>
</dbReference>
<name>A0A843VZX8_COLES</name>
<feature type="compositionally biased region" description="Low complexity" evidence="3">
    <location>
        <begin position="400"/>
        <end position="418"/>
    </location>
</feature>
<dbReference type="InterPro" id="IPR012677">
    <property type="entry name" value="Nucleotide-bd_a/b_plait_sf"/>
</dbReference>
<dbReference type="SMART" id="SM00360">
    <property type="entry name" value="RRM"/>
    <property type="match status" value="2"/>
</dbReference>
<evidence type="ECO:0000259" key="4">
    <source>
        <dbReference type="PROSITE" id="PS50102"/>
    </source>
</evidence>
<feature type="compositionally biased region" description="Basic and acidic residues" evidence="3">
    <location>
        <begin position="12"/>
        <end position="21"/>
    </location>
</feature>
<feature type="region of interest" description="Disordered" evidence="3">
    <location>
        <begin position="400"/>
        <end position="446"/>
    </location>
</feature>
<evidence type="ECO:0000313" key="6">
    <source>
        <dbReference type="Proteomes" id="UP000652761"/>
    </source>
</evidence>
<comment type="caution">
    <text evidence="5">The sequence shown here is derived from an EMBL/GenBank/DDBJ whole genome shotgun (WGS) entry which is preliminary data.</text>
</comment>
<protein>
    <recommendedName>
        <fullName evidence="4">RRM domain-containing protein</fullName>
    </recommendedName>
</protein>
<dbReference type="GO" id="GO:0003723">
    <property type="term" value="F:RNA binding"/>
    <property type="evidence" value="ECO:0007669"/>
    <property type="project" value="UniProtKB-UniRule"/>
</dbReference>
<evidence type="ECO:0000256" key="3">
    <source>
        <dbReference type="SAM" id="MobiDB-lite"/>
    </source>
</evidence>
<dbReference type="InterPro" id="IPR035979">
    <property type="entry name" value="RBD_domain_sf"/>
</dbReference>
<reference evidence="5" key="1">
    <citation type="submission" date="2017-07" db="EMBL/GenBank/DDBJ databases">
        <title>Taro Niue Genome Assembly and Annotation.</title>
        <authorList>
            <person name="Atibalentja N."/>
            <person name="Keating K."/>
            <person name="Fields C.J."/>
        </authorList>
    </citation>
    <scope>NUCLEOTIDE SEQUENCE</scope>
    <source>
        <strain evidence="5">Niue_2</strain>
        <tissue evidence="5">Leaf</tissue>
    </source>
</reference>
<organism evidence="5 6">
    <name type="scientific">Colocasia esculenta</name>
    <name type="common">Wild taro</name>
    <name type="synonym">Arum esculentum</name>
    <dbReference type="NCBI Taxonomy" id="4460"/>
    <lineage>
        <taxon>Eukaryota</taxon>
        <taxon>Viridiplantae</taxon>
        <taxon>Streptophyta</taxon>
        <taxon>Embryophyta</taxon>
        <taxon>Tracheophyta</taxon>
        <taxon>Spermatophyta</taxon>
        <taxon>Magnoliopsida</taxon>
        <taxon>Liliopsida</taxon>
        <taxon>Araceae</taxon>
        <taxon>Aroideae</taxon>
        <taxon>Colocasieae</taxon>
        <taxon>Colocasia</taxon>
    </lineage>
</organism>
<feature type="region of interest" description="Disordered" evidence="3">
    <location>
        <begin position="1"/>
        <end position="92"/>
    </location>
</feature>
<feature type="compositionally biased region" description="Acidic residues" evidence="3">
    <location>
        <begin position="22"/>
        <end position="72"/>
    </location>
</feature>
<dbReference type="PANTHER" id="PTHR21245">
    <property type="entry name" value="HETEROGENEOUS NUCLEAR RIBONUCLEOPROTEIN"/>
    <property type="match status" value="1"/>
</dbReference>
<keyword evidence="1 2" id="KW-0694">RNA-binding</keyword>
<dbReference type="AlphaFoldDB" id="A0A843VZX8"/>
<gene>
    <name evidence="5" type="ORF">Taro_035820</name>
</gene>
<dbReference type="PROSITE" id="PS50102">
    <property type="entry name" value="RRM"/>
    <property type="match status" value="2"/>
</dbReference>
<dbReference type="Pfam" id="PF00076">
    <property type="entry name" value="RRM_1"/>
    <property type="match status" value="2"/>
</dbReference>
<dbReference type="SUPFAM" id="SSF54928">
    <property type="entry name" value="RNA-binding domain, RBD"/>
    <property type="match status" value="2"/>
</dbReference>
<evidence type="ECO:0000313" key="5">
    <source>
        <dbReference type="EMBL" id="MQM03042.1"/>
    </source>
</evidence>
<feature type="domain" description="RRM" evidence="4">
    <location>
        <begin position="242"/>
        <end position="320"/>
    </location>
</feature>
<dbReference type="Gene3D" id="3.30.70.330">
    <property type="match status" value="2"/>
</dbReference>
<proteinExistence type="predicted"/>
<feature type="domain" description="RRM" evidence="4">
    <location>
        <begin position="110"/>
        <end position="204"/>
    </location>
</feature>
<dbReference type="Proteomes" id="UP000652761">
    <property type="component" value="Unassembled WGS sequence"/>
</dbReference>
<evidence type="ECO:0000256" key="1">
    <source>
        <dbReference type="ARBA" id="ARBA00022884"/>
    </source>
</evidence>
<feature type="compositionally biased region" description="Acidic residues" evidence="3">
    <location>
        <begin position="82"/>
        <end position="92"/>
    </location>
</feature>
<dbReference type="EMBL" id="NMUH01002966">
    <property type="protein sequence ID" value="MQM03042.1"/>
    <property type="molecule type" value="Genomic_DNA"/>
</dbReference>
<dbReference type="OrthoDB" id="3800936at2759"/>
<keyword evidence="6" id="KW-1185">Reference proteome</keyword>
<evidence type="ECO:0000256" key="2">
    <source>
        <dbReference type="PROSITE-ProRule" id="PRU00176"/>
    </source>
</evidence>
<accession>A0A843VZX8</accession>